<accession>A0ABM8YFH8</accession>
<dbReference type="EMBL" id="CAKJTI010000032">
    <property type="protein sequence ID" value="CAG9614591.1"/>
    <property type="molecule type" value="Genomic_DNA"/>
</dbReference>
<protein>
    <submittedName>
        <fullName evidence="1">Epoxidase LasC</fullName>
        <ecNumber evidence="1">1.14.13.-</ecNumber>
    </submittedName>
</protein>
<dbReference type="Proteomes" id="UP000789423">
    <property type="component" value="Unassembled WGS sequence"/>
</dbReference>
<reference evidence="1 2" key="1">
    <citation type="submission" date="2021-10" db="EMBL/GenBank/DDBJ databases">
        <authorList>
            <person name="Criscuolo A."/>
        </authorList>
    </citation>
    <scope>NUCLEOTIDE SEQUENCE [LARGE SCALE GENOMIC DNA]</scope>
    <source>
        <strain evidence="2">CIP 111899</strain>
    </source>
</reference>
<evidence type="ECO:0000313" key="2">
    <source>
        <dbReference type="Proteomes" id="UP000789423"/>
    </source>
</evidence>
<comment type="caution">
    <text evidence="1">The sequence shown here is derived from an EMBL/GenBank/DDBJ whole genome shotgun (WGS) entry which is preliminary data.</text>
</comment>
<dbReference type="GO" id="GO:0016491">
    <property type="term" value="F:oxidoreductase activity"/>
    <property type="evidence" value="ECO:0007669"/>
    <property type="project" value="UniProtKB-KW"/>
</dbReference>
<dbReference type="EC" id="1.14.13.-" evidence="1"/>
<name>A0ABM8YFH8_9BACI</name>
<dbReference type="InterPro" id="IPR036188">
    <property type="entry name" value="FAD/NAD-bd_sf"/>
</dbReference>
<dbReference type="PANTHER" id="PTHR43422">
    <property type="entry name" value="THIAMINE THIAZOLE SYNTHASE"/>
    <property type="match status" value="1"/>
</dbReference>
<proteinExistence type="predicted"/>
<organism evidence="1 2">
    <name type="scientific">Bacillus rhizoplanae</name>
    <dbReference type="NCBI Taxonomy" id="2880966"/>
    <lineage>
        <taxon>Bacteria</taxon>
        <taxon>Bacillati</taxon>
        <taxon>Bacillota</taxon>
        <taxon>Bacilli</taxon>
        <taxon>Bacillales</taxon>
        <taxon>Bacillaceae</taxon>
        <taxon>Bacillus</taxon>
    </lineage>
</organism>
<dbReference type="RefSeq" id="WP_230576535.1">
    <property type="nucleotide sequence ID" value="NZ_CAKJTI010000032.1"/>
</dbReference>
<dbReference type="Gene3D" id="3.50.50.60">
    <property type="entry name" value="FAD/NAD(P)-binding domain"/>
    <property type="match status" value="1"/>
</dbReference>
<dbReference type="PANTHER" id="PTHR43422:SF3">
    <property type="entry name" value="THIAMINE THIAZOLE SYNTHASE"/>
    <property type="match status" value="1"/>
</dbReference>
<sequence>MEYNLRMGKAIVIGGSMAGLMTARVLADVYGEVLVIDKDKYPEHPADRAGVPHGFHPHRFTNRGKMITENLFPGYEEELAALGSPSSLNKTAHIMNPYGIVSGPYMRNDYKFSRAVLEWVIRERVSASPNVRFLQGHDVLELIAAPDCSAITGVRVRERKVAGEESVRMADLIVDASGRSSRLPEWLESLGYEVPKPDLMKTAIGYSTRRYTLPPAMRHLAEDWDVVNIMGQPENNTFTGVFSFIENQVAELLLYRPGGQFPPTDAEAFEQTVAGLPSSLIAEIVKDLEPVGNPRGFRVAELYRRHYEQVHHWPAGLLVLGDAYCIYDPIFGQGMTVAAIEAEILQSSLREQLSNPKPQFEKRVLKRMQREAITPAWWLNCAADLQWEGVEYEAGSEPLEGVDFCRKVMDMLLKEGTVNRNFQLYGMYWGVNTLSVPLGELFNPQMIRAVLEASDEGKEILAELLEQHHRPLEEILEKIIPR</sequence>
<dbReference type="SUPFAM" id="SSF51905">
    <property type="entry name" value="FAD/NAD(P)-binding domain"/>
    <property type="match status" value="1"/>
</dbReference>
<gene>
    <name evidence="1" type="ORF">BACCIP111899_03824</name>
</gene>
<keyword evidence="1" id="KW-0560">Oxidoreductase</keyword>
<evidence type="ECO:0000313" key="1">
    <source>
        <dbReference type="EMBL" id="CAG9614591.1"/>
    </source>
</evidence>
<keyword evidence="2" id="KW-1185">Reference proteome</keyword>